<proteinExistence type="predicted"/>
<organism evidence="2 3">
    <name type="scientific">Trapa incisa</name>
    <dbReference type="NCBI Taxonomy" id="236973"/>
    <lineage>
        <taxon>Eukaryota</taxon>
        <taxon>Viridiplantae</taxon>
        <taxon>Streptophyta</taxon>
        <taxon>Embryophyta</taxon>
        <taxon>Tracheophyta</taxon>
        <taxon>Spermatophyta</taxon>
        <taxon>Magnoliopsida</taxon>
        <taxon>eudicotyledons</taxon>
        <taxon>Gunneridae</taxon>
        <taxon>Pentapetalae</taxon>
        <taxon>rosids</taxon>
        <taxon>malvids</taxon>
        <taxon>Myrtales</taxon>
        <taxon>Lythraceae</taxon>
        <taxon>Trapa</taxon>
    </lineage>
</organism>
<evidence type="ECO:0000256" key="1">
    <source>
        <dbReference type="SAM" id="MobiDB-lite"/>
    </source>
</evidence>
<keyword evidence="3" id="KW-1185">Reference proteome</keyword>
<gene>
    <name evidence="2" type="ORF">SAY87_012409</name>
</gene>
<evidence type="ECO:0000313" key="3">
    <source>
        <dbReference type="Proteomes" id="UP001345219"/>
    </source>
</evidence>
<protein>
    <submittedName>
        <fullName evidence="2">Uncharacterized protein</fullName>
    </submittedName>
</protein>
<evidence type="ECO:0000313" key="2">
    <source>
        <dbReference type="EMBL" id="KAK4746097.1"/>
    </source>
</evidence>
<dbReference type="AlphaFoldDB" id="A0AAN7H130"/>
<dbReference type="Proteomes" id="UP001345219">
    <property type="component" value="Chromosome 10"/>
</dbReference>
<comment type="caution">
    <text evidence="2">The sequence shown here is derived from an EMBL/GenBank/DDBJ whole genome shotgun (WGS) entry which is preliminary data.</text>
</comment>
<reference evidence="2 3" key="1">
    <citation type="journal article" date="2023" name="Hortic Res">
        <title>Pangenome of water caltrop reveals structural variations and asymmetric subgenome divergence after allopolyploidization.</title>
        <authorList>
            <person name="Zhang X."/>
            <person name="Chen Y."/>
            <person name="Wang L."/>
            <person name="Yuan Y."/>
            <person name="Fang M."/>
            <person name="Shi L."/>
            <person name="Lu R."/>
            <person name="Comes H.P."/>
            <person name="Ma Y."/>
            <person name="Chen Y."/>
            <person name="Huang G."/>
            <person name="Zhou Y."/>
            <person name="Zheng Z."/>
            <person name="Qiu Y."/>
        </authorList>
    </citation>
    <scope>NUCLEOTIDE SEQUENCE [LARGE SCALE GENOMIC DNA]</scope>
    <source>
        <tissue evidence="2">Roots</tissue>
    </source>
</reference>
<dbReference type="EMBL" id="JAXIOK010000021">
    <property type="protein sequence ID" value="KAK4746097.1"/>
    <property type="molecule type" value="Genomic_DNA"/>
</dbReference>
<feature type="region of interest" description="Disordered" evidence="1">
    <location>
        <begin position="23"/>
        <end position="47"/>
    </location>
</feature>
<sequence length="88" mass="9736">MPFSEPPPKIEDMIHYSRQRIQIKKNRGGGGGGGRRSEEGSKQQLKPVPGFRFSILQSSGCSLQTIEVRTETLPAKPTPVFIKVHFGT</sequence>
<accession>A0AAN7H130</accession>
<name>A0AAN7H130_9MYRT</name>